<reference evidence="4" key="1">
    <citation type="submission" date="2013-02" db="EMBL/GenBank/DDBJ databases">
        <authorList>
            <person name="Hughes D."/>
        </authorList>
    </citation>
    <scope>NUCLEOTIDE SEQUENCE</scope>
    <source>
        <strain>Durham</strain>
        <strain evidence="4">NC isolate 2 -- Noor lab</strain>
    </source>
</reference>
<evidence type="ECO:0000256" key="2">
    <source>
        <dbReference type="ARBA" id="ARBA00012643"/>
    </source>
</evidence>
<dbReference type="GO" id="GO:0006196">
    <property type="term" value="P:AMP catabolic process"/>
    <property type="evidence" value="ECO:0007669"/>
    <property type="project" value="TreeGrafter"/>
</dbReference>
<dbReference type="InterPro" id="IPR006179">
    <property type="entry name" value="5_nucleotidase/apyrase"/>
</dbReference>
<dbReference type="EMBL" id="CAQQ02049518">
    <property type="status" value="NOT_ANNOTATED_CDS"/>
    <property type="molecule type" value="Genomic_DNA"/>
</dbReference>
<dbReference type="EMBL" id="CAQQ02049517">
    <property type="status" value="NOT_ANNOTATED_CDS"/>
    <property type="molecule type" value="Genomic_DNA"/>
</dbReference>
<dbReference type="PANTHER" id="PTHR11575:SF24">
    <property type="entry name" value="5'-NUCLEOTIDASE"/>
    <property type="match status" value="1"/>
</dbReference>
<proteinExistence type="predicted"/>
<dbReference type="SUPFAM" id="SSF56300">
    <property type="entry name" value="Metallo-dependent phosphatases"/>
    <property type="match status" value="1"/>
</dbReference>
<accession>T1GT12</accession>
<sequence length="99" mass="11048">MHARFEQVSINSGTCSPDLAKANQCYGGFARIAHLVRKYRNESETGDYEMLFLNAGDTYTGTPWFTLFKDEIASRFVNLLQPDAITFLSGTVLAFISIS</sequence>
<evidence type="ECO:0000313" key="3">
    <source>
        <dbReference type="EnsemblMetazoa" id="MESCA006830-PA"/>
    </source>
</evidence>
<dbReference type="STRING" id="36166.T1GT12"/>
<dbReference type="PANTHER" id="PTHR11575">
    <property type="entry name" value="5'-NUCLEOTIDASE-RELATED"/>
    <property type="match status" value="1"/>
</dbReference>
<dbReference type="GO" id="GO:0008253">
    <property type="term" value="F:5'-nucleotidase activity"/>
    <property type="evidence" value="ECO:0007669"/>
    <property type="project" value="UniProtKB-EC"/>
</dbReference>
<dbReference type="AlphaFoldDB" id="T1GT12"/>
<keyword evidence="4" id="KW-1185">Reference proteome</keyword>
<dbReference type="GO" id="GO:0005886">
    <property type="term" value="C:plasma membrane"/>
    <property type="evidence" value="ECO:0007669"/>
    <property type="project" value="TreeGrafter"/>
</dbReference>
<name>T1GT12_MEGSC</name>
<evidence type="ECO:0000313" key="4">
    <source>
        <dbReference type="Proteomes" id="UP000015102"/>
    </source>
</evidence>
<dbReference type="EC" id="3.1.3.5" evidence="2"/>
<evidence type="ECO:0000256" key="1">
    <source>
        <dbReference type="ARBA" id="ARBA00000815"/>
    </source>
</evidence>
<dbReference type="InterPro" id="IPR029052">
    <property type="entry name" value="Metallo-depent_PP-like"/>
</dbReference>
<protein>
    <recommendedName>
        <fullName evidence="2">5'-nucleotidase</fullName>
        <ecNumber evidence="2">3.1.3.5</ecNumber>
    </recommendedName>
</protein>
<dbReference type="HOGENOM" id="CLU_2323033_0_0_1"/>
<organism evidence="3 4">
    <name type="scientific">Megaselia scalaris</name>
    <name type="common">Humpbacked fly</name>
    <name type="synonym">Phora scalaris</name>
    <dbReference type="NCBI Taxonomy" id="36166"/>
    <lineage>
        <taxon>Eukaryota</taxon>
        <taxon>Metazoa</taxon>
        <taxon>Ecdysozoa</taxon>
        <taxon>Arthropoda</taxon>
        <taxon>Hexapoda</taxon>
        <taxon>Insecta</taxon>
        <taxon>Pterygota</taxon>
        <taxon>Neoptera</taxon>
        <taxon>Endopterygota</taxon>
        <taxon>Diptera</taxon>
        <taxon>Brachycera</taxon>
        <taxon>Muscomorpha</taxon>
        <taxon>Platypezoidea</taxon>
        <taxon>Phoridae</taxon>
        <taxon>Megaseliini</taxon>
        <taxon>Megaselia</taxon>
    </lineage>
</organism>
<comment type="catalytic activity">
    <reaction evidence="1">
        <text>a ribonucleoside 5'-phosphate + H2O = a ribonucleoside + phosphate</text>
        <dbReference type="Rhea" id="RHEA:12484"/>
        <dbReference type="ChEBI" id="CHEBI:15377"/>
        <dbReference type="ChEBI" id="CHEBI:18254"/>
        <dbReference type="ChEBI" id="CHEBI:43474"/>
        <dbReference type="ChEBI" id="CHEBI:58043"/>
        <dbReference type="EC" id="3.1.3.5"/>
    </reaction>
</comment>
<dbReference type="Proteomes" id="UP000015102">
    <property type="component" value="Unassembled WGS sequence"/>
</dbReference>
<dbReference type="Gene3D" id="3.60.21.10">
    <property type="match status" value="1"/>
</dbReference>
<dbReference type="EnsemblMetazoa" id="MESCA006830-RA">
    <property type="protein sequence ID" value="MESCA006830-PA"/>
    <property type="gene ID" value="MESCA006830"/>
</dbReference>
<reference evidence="3" key="2">
    <citation type="submission" date="2015-06" db="UniProtKB">
        <authorList>
            <consortium name="EnsemblMetazoa"/>
        </authorList>
    </citation>
    <scope>IDENTIFICATION</scope>
</reference>